<organism evidence="2 3">
    <name type="scientific">Pleurodeles waltl</name>
    <name type="common">Iberian ribbed newt</name>
    <dbReference type="NCBI Taxonomy" id="8319"/>
    <lineage>
        <taxon>Eukaryota</taxon>
        <taxon>Metazoa</taxon>
        <taxon>Chordata</taxon>
        <taxon>Craniata</taxon>
        <taxon>Vertebrata</taxon>
        <taxon>Euteleostomi</taxon>
        <taxon>Amphibia</taxon>
        <taxon>Batrachia</taxon>
        <taxon>Caudata</taxon>
        <taxon>Salamandroidea</taxon>
        <taxon>Salamandridae</taxon>
        <taxon>Pleurodelinae</taxon>
        <taxon>Pleurodeles</taxon>
    </lineage>
</organism>
<evidence type="ECO:0000256" key="1">
    <source>
        <dbReference type="SAM" id="MobiDB-lite"/>
    </source>
</evidence>
<accession>A0AAV7WX88</accession>
<proteinExistence type="predicted"/>
<dbReference type="AlphaFoldDB" id="A0AAV7WX88"/>
<dbReference type="EMBL" id="JANPWB010000001">
    <property type="protein sequence ID" value="KAJ1218734.1"/>
    <property type="molecule type" value="Genomic_DNA"/>
</dbReference>
<name>A0AAV7WX88_PLEWA</name>
<dbReference type="Proteomes" id="UP001066276">
    <property type="component" value="Chromosome 1_1"/>
</dbReference>
<evidence type="ECO:0000313" key="2">
    <source>
        <dbReference type="EMBL" id="KAJ1218734.1"/>
    </source>
</evidence>
<evidence type="ECO:0000313" key="3">
    <source>
        <dbReference type="Proteomes" id="UP001066276"/>
    </source>
</evidence>
<keyword evidence="3" id="KW-1185">Reference proteome</keyword>
<sequence>MSVDELVQEVVQQLQKADRMDAQCEGVLPDAHPARRAVSGISAAVWACSQPRCSSSLGTEFAEGSDAAGPGGAKCGSTTLGRSEGGD</sequence>
<protein>
    <submittedName>
        <fullName evidence="2">Uncharacterized protein</fullName>
    </submittedName>
</protein>
<reference evidence="2" key="1">
    <citation type="journal article" date="2022" name="bioRxiv">
        <title>Sequencing and chromosome-scale assembly of the giantPleurodeles waltlgenome.</title>
        <authorList>
            <person name="Brown T."/>
            <person name="Elewa A."/>
            <person name="Iarovenko S."/>
            <person name="Subramanian E."/>
            <person name="Araus A.J."/>
            <person name="Petzold A."/>
            <person name="Susuki M."/>
            <person name="Suzuki K.-i.T."/>
            <person name="Hayashi T."/>
            <person name="Toyoda A."/>
            <person name="Oliveira C."/>
            <person name="Osipova E."/>
            <person name="Leigh N.D."/>
            <person name="Simon A."/>
            <person name="Yun M.H."/>
        </authorList>
    </citation>
    <scope>NUCLEOTIDE SEQUENCE</scope>
    <source>
        <strain evidence="2">20211129_DDA</strain>
        <tissue evidence="2">Liver</tissue>
    </source>
</reference>
<gene>
    <name evidence="2" type="ORF">NDU88_006311</name>
</gene>
<comment type="caution">
    <text evidence="2">The sequence shown here is derived from an EMBL/GenBank/DDBJ whole genome shotgun (WGS) entry which is preliminary data.</text>
</comment>
<feature type="region of interest" description="Disordered" evidence="1">
    <location>
        <begin position="62"/>
        <end position="87"/>
    </location>
</feature>